<dbReference type="CDD" id="cd02966">
    <property type="entry name" value="TlpA_like_family"/>
    <property type="match status" value="1"/>
</dbReference>
<dbReference type="PROSITE" id="PS51257">
    <property type="entry name" value="PROKAR_LIPOPROTEIN"/>
    <property type="match status" value="1"/>
</dbReference>
<dbReference type="AlphaFoldDB" id="A0A381VTT6"/>
<feature type="domain" description="Thioredoxin" evidence="1">
    <location>
        <begin position="39"/>
        <end position="175"/>
    </location>
</feature>
<dbReference type="GO" id="GO:0016209">
    <property type="term" value="F:antioxidant activity"/>
    <property type="evidence" value="ECO:0007669"/>
    <property type="project" value="InterPro"/>
</dbReference>
<dbReference type="InterPro" id="IPR050553">
    <property type="entry name" value="Thioredoxin_ResA/DsbE_sf"/>
</dbReference>
<name>A0A381VTT6_9ZZZZ</name>
<protein>
    <recommendedName>
        <fullName evidence="1">Thioredoxin domain-containing protein</fullName>
    </recommendedName>
</protein>
<dbReference type="PROSITE" id="PS51352">
    <property type="entry name" value="THIOREDOXIN_2"/>
    <property type="match status" value="1"/>
</dbReference>
<proteinExistence type="predicted"/>
<dbReference type="PANTHER" id="PTHR42852">
    <property type="entry name" value="THIOL:DISULFIDE INTERCHANGE PROTEIN DSBE"/>
    <property type="match status" value="1"/>
</dbReference>
<dbReference type="GO" id="GO:0016491">
    <property type="term" value="F:oxidoreductase activity"/>
    <property type="evidence" value="ECO:0007669"/>
    <property type="project" value="InterPro"/>
</dbReference>
<gene>
    <name evidence="2" type="ORF">METZ01_LOCUS96538</name>
</gene>
<dbReference type="PROSITE" id="PS00194">
    <property type="entry name" value="THIOREDOXIN_1"/>
    <property type="match status" value="1"/>
</dbReference>
<dbReference type="EMBL" id="UINC01009756">
    <property type="protein sequence ID" value="SVA43684.1"/>
    <property type="molecule type" value="Genomic_DNA"/>
</dbReference>
<reference evidence="2" key="1">
    <citation type="submission" date="2018-05" db="EMBL/GenBank/DDBJ databases">
        <authorList>
            <person name="Lanie J.A."/>
            <person name="Ng W.-L."/>
            <person name="Kazmierczak K.M."/>
            <person name="Andrzejewski T.M."/>
            <person name="Davidsen T.M."/>
            <person name="Wayne K.J."/>
            <person name="Tettelin H."/>
            <person name="Glass J.I."/>
            <person name="Rusch D."/>
            <person name="Podicherti R."/>
            <person name="Tsui H.-C.T."/>
            <person name="Winkler M.E."/>
        </authorList>
    </citation>
    <scope>NUCLEOTIDE SEQUENCE</scope>
</reference>
<dbReference type="InterPro" id="IPR000866">
    <property type="entry name" value="AhpC/TSA"/>
</dbReference>
<evidence type="ECO:0000259" key="1">
    <source>
        <dbReference type="PROSITE" id="PS51352"/>
    </source>
</evidence>
<dbReference type="InterPro" id="IPR036249">
    <property type="entry name" value="Thioredoxin-like_sf"/>
</dbReference>
<accession>A0A381VTT6</accession>
<dbReference type="InterPro" id="IPR017937">
    <property type="entry name" value="Thioredoxin_CS"/>
</dbReference>
<evidence type="ECO:0000313" key="2">
    <source>
        <dbReference type="EMBL" id="SVA43684.1"/>
    </source>
</evidence>
<organism evidence="2">
    <name type="scientific">marine metagenome</name>
    <dbReference type="NCBI Taxonomy" id="408172"/>
    <lineage>
        <taxon>unclassified sequences</taxon>
        <taxon>metagenomes</taxon>
        <taxon>ecological metagenomes</taxon>
    </lineage>
</organism>
<dbReference type="PANTHER" id="PTHR42852:SF18">
    <property type="entry name" value="CHROMOSOME UNDETERMINED SCAFFOLD_47, WHOLE GENOME SHOTGUN SEQUENCE"/>
    <property type="match status" value="1"/>
</dbReference>
<dbReference type="InterPro" id="IPR013766">
    <property type="entry name" value="Thioredoxin_domain"/>
</dbReference>
<dbReference type="Gene3D" id="3.40.30.10">
    <property type="entry name" value="Glutaredoxin"/>
    <property type="match status" value="1"/>
</dbReference>
<sequence length="175" mass="18544">MKTILFFCISSALLTASAFLTGCSAGGESGTPQTQISDKSSGEPAAALAVGHWVKGGPVDISSGVHVVEFWATWCPPCRTSIPHLTELQEKFKDSGVNIIGVSNEELATVESFVKKMGDKMAYTVAIDAGATSKGYMGKYGVRGIPHAFVVKDGEVVWHGHPMDKLDDAIEDALK</sequence>
<dbReference type="SUPFAM" id="SSF52833">
    <property type="entry name" value="Thioredoxin-like"/>
    <property type="match status" value="1"/>
</dbReference>
<dbReference type="Pfam" id="PF00578">
    <property type="entry name" value="AhpC-TSA"/>
    <property type="match status" value="1"/>
</dbReference>